<evidence type="ECO:0000256" key="3">
    <source>
        <dbReference type="ARBA" id="ARBA00023015"/>
    </source>
</evidence>
<protein>
    <submittedName>
        <fullName evidence="11">PEP-CTERM-box response regulator transcription factor</fullName>
    </submittedName>
    <submittedName>
        <fullName evidence="10">Transcriptional regulatory protein ZraR</fullName>
    </submittedName>
</protein>
<dbReference type="Gene3D" id="3.40.50.300">
    <property type="entry name" value="P-loop containing nucleotide triphosphate hydrolases"/>
    <property type="match status" value="1"/>
</dbReference>
<dbReference type="RefSeq" id="WP_057625057.1">
    <property type="nucleotide sequence ID" value="NZ_LKHV02000001.1"/>
</dbReference>
<name>A0A0Q9YBA4_9GAMM</name>
<dbReference type="GO" id="GO:0006355">
    <property type="term" value="P:regulation of DNA-templated transcription"/>
    <property type="evidence" value="ECO:0007669"/>
    <property type="project" value="InterPro"/>
</dbReference>
<evidence type="ECO:0000313" key="11">
    <source>
        <dbReference type="EMBL" id="MCS5709146.1"/>
    </source>
</evidence>
<keyword evidence="3" id="KW-0805">Transcription regulation</keyword>
<dbReference type="SMART" id="SM00382">
    <property type="entry name" value="AAA"/>
    <property type="match status" value="1"/>
</dbReference>
<dbReference type="InterPro" id="IPR002197">
    <property type="entry name" value="HTH_Fis"/>
</dbReference>
<dbReference type="InterPro" id="IPR027417">
    <property type="entry name" value="P-loop_NTPase"/>
</dbReference>
<dbReference type="CDD" id="cd00009">
    <property type="entry name" value="AAA"/>
    <property type="match status" value="1"/>
</dbReference>
<evidence type="ECO:0000256" key="4">
    <source>
        <dbReference type="ARBA" id="ARBA00023125"/>
    </source>
</evidence>
<dbReference type="PANTHER" id="PTHR32071">
    <property type="entry name" value="TRANSCRIPTIONAL REGULATORY PROTEIN"/>
    <property type="match status" value="1"/>
</dbReference>
<proteinExistence type="predicted"/>
<dbReference type="SUPFAM" id="SSF52172">
    <property type="entry name" value="CheY-like"/>
    <property type="match status" value="1"/>
</dbReference>
<dbReference type="CDD" id="cd00156">
    <property type="entry name" value="REC"/>
    <property type="match status" value="1"/>
</dbReference>
<dbReference type="EMBL" id="LKHV01000010">
    <property type="protein sequence ID" value="KRG17925.1"/>
    <property type="molecule type" value="Genomic_DNA"/>
</dbReference>
<dbReference type="GO" id="GO:0000160">
    <property type="term" value="P:phosphorelay signal transduction system"/>
    <property type="evidence" value="ECO:0007669"/>
    <property type="project" value="InterPro"/>
</dbReference>
<dbReference type="InterPro" id="IPR025944">
    <property type="entry name" value="Sigma_54_int_dom_CS"/>
</dbReference>
<feature type="modified residue" description="4-aspartylphosphate" evidence="7">
    <location>
        <position position="53"/>
    </location>
</feature>
<evidence type="ECO:0000313" key="10">
    <source>
        <dbReference type="EMBL" id="KRG17925.1"/>
    </source>
</evidence>
<dbReference type="FunFam" id="1.10.8.60:FF:000014">
    <property type="entry name" value="DNA-binding transcriptional regulator NtrC"/>
    <property type="match status" value="1"/>
</dbReference>
<dbReference type="Pfam" id="PF00158">
    <property type="entry name" value="Sigma54_activat"/>
    <property type="match status" value="1"/>
</dbReference>
<dbReference type="FunFam" id="3.40.50.300:FF:000006">
    <property type="entry name" value="DNA-binding transcriptional regulator NtrC"/>
    <property type="match status" value="1"/>
</dbReference>
<dbReference type="GO" id="GO:0043565">
    <property type="term" value="F:sequence-specific DNA binding"/>
    <property type="evidence" value="ECO:0007669"/>
    <property type="project" value="InterPro"/>
</dbReference>
<dbReference type="InterPro" id="IPR001789">
    <property type="entry name" value="Sig_transdc_resp-reg_receiver"/>
</dbReference>
<dbReference type="PROSITE" id="PS50045">
    <property type="entry name" value="SIGMA54_INTERACT_4"/>
    <property type="match status" value="1"/>
</dbReference>
<dbReference type="SUPFAM" id="SSF52540">
    <property type="entry name" value="P-loop containing nucleoside triphosphate hydrolases"/>
    <property type="match status" value="1"/>
</dbReference>
<dbReference type="InterPro" id="IPR011006">
    <property type="entry name" value="CheY-like_superfamily"/>
</dbReference>
<evidence type="ECO:0000259" key="9">
    <source>
        <dbReference type="PROSITE" id="PS50110"/>
    </source>
</evidence>
<organism evidence="10">
    <name type="scientific">Candidatus Berkiella cookevillensis</name>
    <dbReference type="NCBI Taxonomy" id="437022"/>
    <lineage>
        <taxon>Bacteria</taxon>
        <taxon>Pseudomonadati</taxon>
        <taxon>Pseudomonadota</taxon>
        <taxon>Gammaproteobacteria</taxon>
        <taxon>Candidatus Berkiellales</taxon>
        <taxon>Candidatus Berkiellaceae</taxon>
        <taxon>Candidatus Berkiella</taxon>
    </lineage>
</organism>
<keyword evidence="6" id="KW-0804">Transcription</keyword>
<dbReference type="PROSITE" id="PS50110">
    <property type="entry name" value="RESPONSE_REGULATORY"/>
    <property type="match status" value="1"/>
</dbReference>
<dbReference type="Pfam" id="PF25601">
    <property type="entry name" value="AAA_lid_14"/>
    <property type="match status" value="1"/>
</dbReference>
<dbReference type="InterPro" id="IPR014264">
    <property type="entry name" value="PEP-CTERM_resp_reg"/>
</dbReference>
<feature type="domain" description="Response regulatory" evidence="9">
    <location>
        <begin position="6"/>
        <end position="123"/>
    </location>
</feature>
<dbReference type="OrthoDB" id="9804019at2"/>
<reference evidence="11" key="3">
    <citation type="submission" date="2021-06" db="EMBL/GenBank/DDBJ databases">
        <title>Genomic Description and Analysis of Intracellular Bacteria, Candidatus Berkiella cookevillensis and Candidatus Berkiella aquae.</title>
        <authorList>
            <person name="Kidane D.T."/>
            <person name="Mehari Y.T."/>
            <person name="Rice F.C."/>
            <person name="Arivett B.A."/>
            <person name="Farone A.L."/>
            <person name="Berk S.G."/>
            <person name="Farone M.B."/>
        </authorList>
    </citation>
    <scope>NUCLEOTIDE SEQUENCE</scope>
    <source>
        <strain evidence="11">CC99</strain>
    </source>
</reference>
<dbReference type="Pfam" id="PF00072">
    <property type="entry name" value="Response_reg"/>
    <property type="match status" value="1"/>
</dbReference>
<gene>
    <name evidence="10" type="primary">zraR_2</name>
    <name evidence="11" type="synonym">prsR</name>
    <name evidence="11" type="ORF">CC99x_009535</name>
    <name evidence="10" type="ORF">CC99x_01881</name>
</gene>
<keyword evidence="12" id="KW-1185">Reference proteome</keyword>
<feature type="domain" description="Sigma-54 factor interaction" evidence="8">
    <location>
        <begin position="147"/>
        <end position="376"/>
    </location>
</feature>
<sequence length="466" mass="52564">MNDKPCLLVVDDDAGIREQLVWAFDEFEVVQAENRHDAIKQLRRFEPAVVTLDLGLPPKADSYEEGMQTLSEILQLAPLTKVIMVTGQSDKKIAIEAIGRGAYDFYVKPIEPENLHLIVTRAFYLQALEVERKKIFEHSVTTQIPGMLTASKPMTSVCKMIEKIAPNNVTTLLAGESGTGKEVLAKGIHHLSPRMKGPFIAINCAAIPENLLESELFGYEKGAFTGAHKQTKGKIELANEGTLFLDEIGDLPIQLQPKLLRFLQERQIERLGGRESIAVDVRVICATHQDLKELIATNQFREDLYYRLAEVTITIPPLREREEDILLLAKMFMSKYSESFKKTTKRFSHQSLKLLLQYAWPGNVRELENRVKRAVIMAEGNEIKEEDLDFAATDAPDMAFNLKAIKHEAEKQAIQRALNFSQGNVSKAAVILGVTRPTLYNLMEKLDIKEKEYTAMEGSSQCERFT</sequence>
<evidence type="ECO:0000259" key="8">
    <source>
        <dbReference type="PROSITE" id="PS50045"/>
    </source>
</evidence>
<dbReference type="NCBIfam" id="TIGR02915">
    <property type="entry name" value="PEP_resp_reg"/>
    <property type="match status" value="1"/>
</dbReference>
<keyword evidence="1" id="KW-0547">Nucleotide-binding</keyword>
<dbReference type="Gene3D" id="1.10.10.60">
    <property type="entry name" value="Homeodomain-like"/>
    <property type="match status" value="1"/>
</dbReference>
<evidence type="ECO:0000313" key="12">
    <source>
        <dbReference type="Proteomes" id="UP000051494"/>
    </source>
</evidence>
<dbReference type="EMBL" id="LKHV02000001">
    <property type="protein sequence ID" value="MCS5709146.1"/>
    <property type="molecule type" value="Genomic_DNA"/>
</dbReference>
<dbReference type="InterPro" id="IPR058031">
    <property type="entry name" value="AAA_lid_NorR"/>
</dbReference>
<evidence type="ECO:0000256" key="2">
    <source>
        <dbReference type="ARBA" id="ARBA00022840"/>
    </source>
</evidence>
<evidence type="ECO:0000256" key="1">
    <source>
        <dbReference type="ARBA" id="ARBA00022741"/>
    </source>
</evidence>
<dbReference type="InterPro" id="IPR003593">
    <property type="entry name" value="AAA+_ATPase"/>
</dbReference>
<dbReference type="PATRIC" id="fig|1590042.3.peg.1914"/>
<dbReference type="InterPro" id="IPR002078">
    <property type="entry name" value="Sigma_54_int"/>
</dbReference>
<evidence type="ECO:0000256" key="6">
    <source>
        <dbReference type="ARBA" id="ARBA00023163"/>
    </source>
</evidence>
<reference evidence="10" key="1">
    <citation type="submission" date="2015-09" db="EMBL/GenBank/DDBJ databases">
        <title>Draft Genome Sequences of Two Novel Amoeba-resistant Intranuclear Bacteria, Candidatus Berkiella cookevillensis and Candidatus Berkiella aquae.</title>
        <authorList>
            <person name="Mehari Y.T."/>
            <person name="Arivett B.A."/>
            <person name="Farone A.L."/>
            <person name="Gunderson J.H."/>
            <person name="Farone M.B."/>
        </authorList>
    </citation>
    <scope>NUCLEOTIDE SEQUENCE [LARGE SCALE GENOMIC DNA]</scope>
    <source>
        <strain evidence="10">CC99</strain>
    </source>
</reference>
<keyword evidence="5" id="KW-0010">Activator</keyword>
<dbReference type="Pfam" id="PF02954">
    <property type="entry name" value="HTH_8"/>
    <property type="match status" value="1"/>
</dbReference>
<keyword evidence="7" id="KW-0597">Phosphoprotein</keyword>
<dbReference type="Proteomes" id="UP000051494">
    <property type="component" value="Unassembled WGS sequence"/>
</dbReference>
<evidence type="ECO:0000256" key="7">
    <source>
        <dbReference type="PROSITE-ProRule" id="PRU00169"/>
    </source>
</evidence>
<dbReference type="Gene3D" id="1.10.8.60">
    <property type="match status" value="1"/>
</dbReference>
<evidence type="ECO:0000256" key="5">
    <source>
        <dbReference type="ARBA" id="ARBA00023159"/>
    </source>
</evidence>
<dbReference type="PROSITE" id="PS00688">
    <property type="entry name" value="SIGMA54_INTERACT_3"/>
    <property type="match status" value="1"/>
</dbReference>
<accession>A0A0Q9YBA4</accession>
<dbReference type="PANTHER" id="PTHR32071:SF113">
    <property type="entry name" value="ALGINATE BIOSYNTHESIS TRANSCRIPTIONAL REGULATORY PROTEIN ALGB"/>
    <property type="match status" value="1"/>
</dbReference>
<dbReference type="GO" id="GO:0005524">
    <property type="term" value="F:ATP binding"/>
    <property type="evidence" value="ECO:0007669"/>
    <property type="project" value="UniProtKB-KW"/>
</dbReference>
<keyword evidence="2" id="KW-0067">ATP-binding</keyword>
<reference evidence="11" key="2">
    <citation type="journal article" date="2016" name="Genome Announc.">
        <title>Draft Genome Sequences of Two Novel Amoeba-Resistant Intranuclear Bacteria, 'Candidatus Berkiella cookevillensis' and 'Candidatus Berkiella aquae'.</title>
        <authorList>
            <person name="Mehari Y.T."/>
            <person name="Arivett B.A."/>
            <person name="Farone A.L."/>
            <person name="Gunderson J.H."/>
            <person name="Farone M.B."/>
        </authorList>
    </citation>
    <scope>NUCLEOTIDE SEQUENCE</scope>
    <source>
        <strain evidence="11">CC99</strain>
    </source>
</reference>
<dbReference type="SMART" id="SM00448">
    <property type="entry name" value="REC"/>
    <property type="match status" value="1"/>
</dbReference>
<dbReference type="STRING" id="437022.CC99x_01881"/>
<dbReference type="SUPFAM" id="SSF46689">
    <property type="entry name" value="Homeodomain-like"/>
    <property type="match status" value="1"/>
</dbReference>
<dbReference type="PROSITE" id="PS00676">
    <property type="entry name" value="SIGMA54_INTERACT_2"/>
    <property type="match status" value="1"/>
</dbReference>
<dbReference type="InterPro" id="IPR009057">
    <property type="entry name" value="Homeodomain-like_sf"/>
</dbReference>
<comment type="caution">
    <text evidence="10">The sequence shown here is derived from an EMBL/GenBank/DDBJ whole genome shotgun (WGS) entry which is preliminary data.</text>
</comment>
<dbReference type="InterPro" id="IPR025943">
    <property type="entry name" value="Sigma_54_int_dom_ATP-bd_2"/>
</dbReference>
<dbReference type="Gene3D" id="3.40.50.2300">
    <property type="match status" value="1"/>
</dbReference>
<dbReference type="PRINTS" id="PR01590">
    <property type="entry name" value="HTHFIS"/>
</dbReference>
<dbReference type="AlphaFoldDB" id="A0A0Q9YBA4"/>
<keyword evidence="4" id="KW-0238">DNA-binding</keyword>